<keyword evidence="1" id="KW-0732">Signal</keyword>
<evidence type="ECO:0000313" key="3">
    <source>
        <dbReference type="Proteomes" id="UP000078090"/>
    </source>
</evidence>
<proteinExistence type="predicted"/>
<comment type="caution">
    <text evidence="2">The sequence shown here is derived from an EMBL/GenBank/DDBJ whole genome shotgun (WGS) entry which is preliminary data.</text>
</comment>
<name>A0A177M8I7_METMH</name>
<dbReference type="AlphaFoldDB" id="A0A177M8I7"/>
<accession>A0A177M8I7</accession>
<feature type="signal peptide" evidence="1">
    <location>
        <begin position="1"/>
        <end position="22"/>
    </location>
</feature>
<reference evidence="2 3" key="1">
    <citation type="submission" date="2016-03" db="EMBL/GenBank/DDBJ databases">
        <authorList>
            <person name="Ploux O."/>
        </authorList>
    </citation>
    <scope>NUCLEOTIDE SEQUENCE [LARGE SCALE GENOMIC DNA]</scope>
    <source>
        <strain evidence="2 3">R-45363</strain>
    </source>
</reference>
<feature type="chain" id="PRO_5008067769" evidence="1">
    <location>
        <begin position="23"/>
        <end position="167"/>
    </location>
</feature>
<organism evidence="2 3">
    <name type="scientific">Methylomonas methanica</name>
    <dbReference type="NCBI Taxonomy" id="421"/>
    <lineage>
        <taxon>Bacteria</taxon>
        <taxon>Pseudomonadati</taxon>
        <taxon>Pseudomonadota</taxon>
        <taxon>Gammaproteobacteria</taxon>
        <taxon>Methylococcales</taxon>
        <taxon>Methylococcaceae</taxon>
        <taxon>Methylomonas</taxon>
    </lineage>
</organism>
<dbReference type="RefSeq" id="WP_064009561.1">
    <property type="nucleotide sequence ID" value="NZ_LUUG01000091.1"/>
</dbReference>
<evidence type="ECO:0000313" key="2">
    <source>
        <dbReference type="EMBL" id="OAI01340.1"/>
    </source>
</evidence>
<dbReference type="EMBL" id="LUUG01000091">
    <property type="protein sequence ID" value="OAI01340.1"/>
    <property type="molecule type" value="Genomic_DNA"/>
</dbReference>
<evidence type="ECO:0000256" key="1">
    <source>
        <dbReference type="SAM" id="SignalP"/>
    </source>
</evidence>
<dbReference type="OrthoDB" id="5571764at2"/>
<gene>
    <name evidence="2" type="ORF">A1332_17930</name>
</gene>
<dbReference type="Proteomes" id="UP000078090">
    <property type="component" value="Unassembled WGS sequence"/>
</dbReference>
<sequence>MKINLLLFSILIGVFFSSTVMAKPHSLVLPTQFPLKKIQITVSSQSNKENAERYQISINGNGNSYFIKNNQQQPLNVTNDTLIELLNDFYAVHFFEISDTFNVKKKVVLKDSQTVTTIVNKEPAIESKKVCVQLRSYKKCLSVIDNQPLGVSQIVNKIETLTRTTGN</sequence>
<protein>
    <submittedName>
        <fullName evidence="2">Uncharacterized protein</fullName>
    </submittedName>
</protein>